<organism evidence="8 9">
    <name type="scientific">Tunturiibacter lichenicola</name>
    <dbReference type="NCBI Taxonomy" id="2051959"/>
    <lineage>
        <taxon>Bacteria</taxon>
        <taxon>Pseudomonadati</taxon>
        <taxon>Acidobacteriota</taxon>
        <taxon>Terriglobia</taxon>
        <taxon>Terriglobales</taxon>
        <taxon>Acidobacteriaceae</taxon>
        <taxon>Tunturiibacter</taxon>
    </lineage>
</organism>
<dbReference type="InterPro" id="IPR036942">
    <property type="entry name" value="Beta-barrel_TonB_sf"/>
</dbReference>
<dbReference type="AlphaFoldDB" id="A0A852VL00"/>
<dbReference type="Proteomes" id="UP000564385">
    <property type="component" value="Unassembled WGS sequence"/>
</dbReference>
<keyword evidence="3" id="KW-1134">Transmembrane beta strand</keyword>
<dbReference type="Gene3D" id="2.60.40.1120">
    <property type="entry name" value="Carboxypeptidase-like, regulatory domain"/>
    <property type="match status" value="1"/>
</dbReference>
<evidence type="ECO:0000256" key="5">
    <source>
        <dbReference type="ARBA" id="ARBA00023136"/>
    </source>
</evidence>
<protein>
    <recommendedName>
        <fullName evidence="7">TonB-dependent transporter Oar-like beta-barrel domain-containing protein</fullName>
    </recommendedName>
</protein>
<dbReference type="EMBL" id="JACCCU010000001">
    <property type="protein sequence ID" value="NYF90226.1"/>
    <property type="molecule type" value="Genomic_DNA"/>
</dbReference>
<proteinExistence type="predicted"/>
<keyword evidence="4" id="KW-0812">Transmembrane</keyword>
<evidence type="ECO:0000313" key="9">
    <source>
        <dbReference type="Proteomes" id="UP000564385"/>
    </source>
</evidence>
<comment type="caution">
    <text evidence="8">The sequence shown here is derived from an EMBL/GenBank/DDBJ whole genome shotgun (WGS) entry which is preliminary data.</text>
</comment>
<dbReference type="Pfam" id="PF13620">
    <property type="entry name" value="CarboxypepD_reg"/>
    <property type="match status" value="1"/>
</dbReference>
<sequence length="1190" mass="126212">MKQQCSTAKGLSNRRNHISRIFVVCLVILLPFLGHPRAFAQTSFGSIVGTIKDSAGATVVGAQVTLTNNGTGQTETANTGSGGNYTFLNLNPGSYSVVVSNPGFKAFNLSHVDVTIGGTTRADAALSLGDVSQSVTVEASENTSLQTDSSSLGGVVEGRQVLESPLNGRNVNNLLDFVPGVVPGGGTSGNTMANGGSGSFQAGAQTQAIAYGNYQIGGGFSGQSLFFVDGVLSNIPENNVNSLVPTQDAVQEFRVSTNNVTAEFGGFAGGVIQISTKSGTNEFHGSAYEYFRNTVLDANDWFSNHQGLPRPPLHQNQFGANVGGPLIKNKLFFFFSYERETLTSGSISTYTLPTAAQLSGDFSALGTNIYNPATGVQYSCNGRLNVICAPDPTAVKILQLEAPLPNRPGLTNNYVATAPISGAQNQYNARVDYSLGKADQLFARYTFWNPHNGDSDPLGTKTGAGPTGNTTTEAVVGDNHVFNQSTIADLRLSYLENYNFQVPLSNGFNQSAINANYGALQSQQVNNQGLLPGLGIQNYSVGAELSQLYWLNTAYSINGSLTKVKGRHTIKVGGIGRQIEWTGFGNNQGVGLSALSSFTASPSDPTSGNALASFLAGVPSSVGINEVGATRAFLHSYGFYGVDTYQASNKLTLNLGVRWEQPGSYSEVNNNDTVLLPNLATSLPAVTNPVTGSSQATVGGLSFVASPDYSSRREEQLHWKLFSPRVGFAYRLDDQTVVRSGYGIAFLPAEITADGPGGSPINSASTSLANTPGTSYAGEPTVANPFPNGINLPLGRNPMALTQLLGQGIGSRIPDQPYGYVQQFNFGIERALSNKSTFTLAYAGAKGTHLVLSQGFTGTGINLNQLPDQYDSIGGDPGSGTGLFTPTPNPYAGRFSSGGQLNQPTVLQGYLLKPYPQYTGVNQSVPRFGASTYEALQSSFTQRTSHGGLIQVAYTWAKLLSNTDNTSSFQDGQGGQGVVQDNYNVKAEKSISLQDLTNNLVINYGIDLPFGRGQMYLNRANSLVNAVVGGWRVNGITTFHSGLPVPFSTNGNFLSQYFGSGPIRPNVIPGCVKTATGSAQNRVNSWFNTTPNSEGGKGCFYNPGQFQFGDERRVDSNIRSAGAANFDFSANKSFPIFERVTGKFSVETFNLFNRAQFAPPNSNLNDPAFGTVTRQVNLPRTLQFAMRVSF</sequence>
<evidence type="ECO:0000256" key="2">
    <source>
        <dbReference type="ARBA" id="ARBA00022448"/>
    </source>
</evidence>
<dbReference type="InterPro" id="IPR013784">
    <property type="entry name" value="Carb-bd-like_fold"/>
</dbReference>
<dbReference type="GO" id="GO:0015344">
    <property type="term" value="F:siderophore uptake transmembrane transporter activity"/>
    <property type="evidence" value="ECO:0007669"/>
    <property type="project" value="TreeGrafter"/>
</dbReference>
<accession>A0A852VL00</accession>
<dbReference type="SUPFAM" id="SSF49452">
    <property type="entry name" value="Starch-binding domain-like"/>
    <property type="match status" value="1"/>
</dbReference>
<evidence type="ECO:0000256" key="4">
    <source>
        <dbReference type="ARBA" id="ARBA00022692"/>
    </source>
</evidence>
<evidence type="ECO:0000313" key="8">
    <source>
        <dbReference type="EMBL" id="NYF90226.1"/>
    </source>
</evidence>
<dbReference type="SUPFAM" id="SSF56935">
    <property type="entry name" value="Porins"/>
    <property type="match status" value="1"/>
</dbReference>
<gene>
    <name evidence="8" type="ORF">HDF08_002293</name>
</gene>
<reference evidence="8 9" key="1">
    <citation type="submission" date="2020-07" db="EMBL/GenBank/DDBJ databases">
        <title>Genomic Encyclopedia of Type Strains, Phase IV (KMG-V): Genome sequencing to study the core and pangenomes of soil and plant-associated prokaryotes.</title>
        <authorList>
            <person name="Whitman W."/>
        </authorList>
    </citation>
    <scope>NUCLEOTIDE SEQUENCE [LARGE SCALE GENOMIC DNA]</scope>
    <source>
        <strain evidence="8 9">M8UP22</strain>
    </source>
</reference>
<dbReference type="GO" id="GO:0009279">
    <property type="term" value="C:cell outer membrane"/>
    <property type="evidence" value="ECO:0007669"/>
    <property type="project" value="UniProtKB-SubCell"/>
</dbReference>
<dbReference type="Gene3D" id="2.40.170.20">
    <property type="entry name" value="TonB-dependent receptor, beta-barrel domain"/>
    <property type="match status" value="1"/>
</dbReference>
<dbReference type="InterPro" id="IPR039426">
    <property type="entry name" value="TonB-dep_rcpt-like"/>
</dbReference>
<dbReference type="PANTHER" id="PTHR30069:SF46">
    <property type="entry name" value="OAR PROTEIN"/>
    <property type="match status" value="1"/>
</dbReference>
<dbReference type="Pfam" id="PF25183">
    <property type="entry name" value="OMP_b-brl_4"/>
    <property type="match status" value="1"/>
</dbReference>
<dbReference type="GO" id="GO:0030246">
    <property type="term" value="F:carbohydrate binding"/>
    <property type="evidence" value="ECO:0007669"/>
    <property type="project" value="InterPro"/>
</dbReference>
<dbReference type="PROSITE" id="PS01156">
    <property type="entry name" value="TONB_DEPENDENT_REC_2"/>
    <property type="match status" value="1"/>
</dbReference>
<name>A0A852VL00_9BACT</name>
<keyword evidence="5" id="KW-0472">Membrane</keyword>
<dbReference type="InterPro" id="IPR010917">
    <property type="entry name" value="TonB_rcpt_CS"/>
</dbReference>
<dbReference type="GO" id="GO:0044718">
    <property type="term" value="P:siderophore transmembrane transport"/>
    <property type="evidence" value="ECO:0007669"/>
    <property type="project" value="TreeGrafter"/>
</dbReference>
<keyword evidence="2" id="KW-0813">Transport</keyword>
<comment type="subcellular location">
    <subcellularLocation>
        <location evidence="1">Cell outer membrane</location>
        <topology evidence="1">Multi-pass membrane protein</topology>
    </subcellularLocation>
</comment>
<evidence type="ECO:0000256" key="6">
    <source>
        <dbReference type="ARBA" id="ARBA00023237"/>
    </source>
</evidence>
<dbReference type="PANTHER" id="PTHR30069">
    <property type="entry name" value="TONB-DEPENDENT OUTER MEMBRANE RECEPTOR"/>
    <property type="match status" value="1"/>
</dbReference>
<dbReference type="InterPro" id="IPR057601">
    <property type="entry name" value="Oar-like_b-barrel"/>
</dbReference>
<evidence type="ECO:0000256" key="3">
    <source>
        <dbReference type="ARBA" id="ARBA00022452"/>
    </source>
</evidence>
<evidence type="ECO:0000259" key="7">
    <source>
        <dbReference type="Pfam" id="PF25183"/>
    </source>
</evidence>
<feature type="domain" description="TonB-dependent transporter Oar-like beta-barrel" evidence="7">
    <location>
        <begin position="275"/>
        <end position="1183"/>
    </location>
</feature>
<evidence type="ECO:0000256" key="1">
    <source>
        <dbReference type="ARBA" id="ARBA00004571"/>
    </source>
</evidence>
<keyword evidence="6" id="KW-0998">Cell outer membrane</keyword>